<accession>A0AAE1A914</accession>
<evidence type="ECO:0000313" key="2">
    <source>
        <dbReference type="EMBL" id="KAK3782367.1"/>
    </source>
</evidence>
<evidence type="ECO:0000313" key="3">
    <source>
        <dbReference type="Proteomes" id="UP001283361"/>
    </source>
</evidence>
<proteinExistence type="predicted"/>
<keyword evidence="3" id="KW-1185">Reference proteome</keyword>
<evidence type="ECO:0000259" key="1">
    <source>
        <dbReference type="Pfam" id="PF03184"/>
    </source>
</evidence>
<sequence length="101" mass="11496">MYAIRASGNSIPLMMIFPRVNYRDHFIRGAPSGTVGFANPSGWMNKELFIKFLEHLIKQTNYSLDSKILLIMDNHETHIALEVIVLARANHHAYHPATHIA</sequence>
<dbReference type="EMBL" id="JAWDGP010002514">
    <property type="protein sequence ID" value="KAK3782367.1"/>
    <property type="molecule type" value="Genomic_DNA"/>
</dbReference>
<reference evidence="2" key="1">
    <citation type="journal article" date="2023" name="G3 (Bethesda)">
        <title>A reference genome for the long-term kleptoplast-retaining sea slug Elysia crispata morphotype clarki.</title>
        <authorList>
            <person name="Eastman K.E."/>
            <person name="Pendleton A.L."/>
            <person name="Shaikh M.A."/>
            <person name="Suttiyut T."/>
            <person name="Ogas R."/>
            <person name="Tomko P."/>
            <person name="Gavelis G."/>
            <person name="Widhalm J.R."/>
            <person name="Wisecaver J.H."/>
        </authorList>
    </citation>
    <scope>NUCLEOTIDE SEQUENCE</scope>
    <source>
        <strain evidence="2">ECLA1</strain>
    </source>
</reference>
<gene>
    <name evidence="2" type="ORF">RRG08_027915</name>
</gene>
<feature type="domain" description="DDE-1" evidence="1">
    <location>
        <begin position="3"/>
        <end position="83"/>
    </location>
</feature>
<dbReference type="Proteomes" id="UP001283361">
    <property type="component" value="Unassembled WGS sequence"/>
</dbReference>
<protein>
    <recommendedName>
        <fullName evidence="1">DDE-1 domain-containing protein</fullName>
    </recommendedName>
</protein>
<dbReference type="InterPro" id="IPR004875">
    <property type="entry name" value="DDE_SF_endonuclease_dom"/>
</dbReference>
<dbReference type="GO" id="GO:0003676">
    <property type="term" value="F:nucleic acid binding"/>
    <property type="evidence" value="ECO:0007669"/>
    <property type="project" value="InterPro"/>
</dbReference>
<dbReference type="Pfam" id="PF03184">
    <property type="entry name" value="DDE_1"/>
    <property type="match status" value="1"/>
</dbReference>
<dbReference type="AlphaFoldDB" id="A0AAE1A914"/>
<name>A0AAE1A914_9GAST</name>
<comment type="caution">
    <text evidence="2">The sequence shown here is derived from an EMBL/GenBank/DDBJ whole genome shotgun (WGS) entry which is preliminary data.</text>
</comment>
<organism evidence="2 3">
    <name type="scientific">Elysia crispata</name>
    <name type="common">lettuce slug</name>
    <dbReference type="NCBI Taxonomy" id="231223"/>
    <lineage>
        <taxon>Eukaryota</taxon>
        <taxon>Metazoa</taxon>
        <taxon>Spiralia</taxon>
        <taxon>Lophotrochozoa</taxon>
        <taxon>Mollusca</taxon>
        <taxon>Gastropoda</taxon>
        <taxon>Heterobranchia</taxon>
        <taxon>Euthyneura</taxon>
        <taxon>Panpulmonata</taxon>
        <taxon>Sacoglossa</taxon>
        <taxon>Placobranchoidea</taxon>
        <taxon>Plakobranchidae</taxon>
        <taxon>Elysia</taxon>
    </lineage>
</organism>